<proteinExistence type="predicted"/>
<organism evidence="7 8">
    <name type="scientific">Collinsella tanakaei</name>
    <dbReference type="NCBI Taxonomy" id="626935"/>
    <lineage>
        <taxon>Bacteria</taxon>
        <taxon>Bacillati</taxon>
        <taxon>Actinomycetota</taxon>
        <taxon>Coriobacteriia</taxon>
        <taxon>Coriobacteriales</taxon>
        <taxon>Coriobacteriaceae</taxon>
        <taxon>Collinsella</taxon>
    </lineage>
</organism>
<feature type="transmembrane region" description="Helical" evidence="6">
    <location>
        <begin position="96"/>
        <end position="117"/>
    </location>
</feature>
<dbReference type="Pfam" id="PF03606">
    <property type="entry name" value="DcuC"/>
    <property type="match status" value="1"/>
</dbReference>
<feature type="transmembrane region" description="Helical" evidence="6">
    <location>
        <begin position="336"/>
        <end position="354"/>
    </location>
</feature>
<feature type="transmembrane region" description="Helical" evidence="6">
    <location>
        <begin position="431"/>
        <end position="452"/>
    </location>
</feature>
<feature type="transmembrane region" description="Helical" evidence="6">
    <location>
        <begin position="392"/>
        <end position="411"/>
    </location>
</feature>
<evidence type="ECO:0000256" key="1">
    <source>
        <dbReference type="ARBA" id="ARBA00004651"/>
    </source>
</evidence>
<accession>A0A3E4QP17</accession>
<protein>
    <submittedName>
        <fullName evidence="7">Putative basic amino acid antiporter YfcC</fullName>
    </submittedName>
</protein>
<name>A0A3E4QP17_9ACTN</name>
<keyword evidence="5 6" id="KW-0472">Membrane</keyword>
<gene>
    <name evidence="7" type="ORF">DXC81_10145</name>
</gene>
<comment type="subcellular location">
    <subcellularLocation>
        <location evidence="1">Cell membrane</location>
        <topology evidence="1">Multi-pass membrane protein</topology>
    </subcellularLocation>
</comment>
<feature type="transmembrane region" description="Helical" evidence="6">
    <location>
        <begin position="138"/>
        <end position="158"/>
    </location>
</feature>
<dbReference type="InterPro" id="IPR018385">
    <property type="entry name" value="C4_dicarb_anaerob_car-like"/>
</dbReference>
<comment type="caution">
    <text evidence="7">The sequence shown here is derived from an EMBL/GenBank/DDBJ whole genome shotgun (WGS) entry which is preliminary data.</text>
</comment>
<evidence type="ECO:0000256" key="4">
    <source>
        <dbReference type="ARBA" id="ARBA00022989"/>
    </source>
</evidence>
<dbReference type="AlphaFoldDB" id="A0A3E4QP17"/>
<dbReference type="InterPro" id="IPR051679">
    <property type="entry name" value="DASS-Related_Transporters"/>
</dbReference>
<dbReference type="RefSeq" id="WP_117680286.1">
    <property type="nucleotide sequence ID" value="NZ_QSRJ01000015.1"/>
</dbReference>
<evidence type="ECO:0000256" key="2">
    <source>
        <dbReference type="ARBA" id="ARBA00022475"/>
    </source>
</evidence>
<keyword evidence="3 6" id="KW-0812">Transmembrane</keyword>
<dbReference type="EMBL" id="QSRJ01000015">
    <property type="protein sequence ID" value="RGL07507.1"/>
    <property type="molecule type" value="Genomic_DNA"/>
</dbReference>
<reference evidence="7 8" key="1">
    <citation type="submission" date="2018-08" db="EMBL/GenBank/DDBJ databases">
        <title>A genome reference for cultivated species of the human gut microbiota.</title>
        <authorList>
            <person name="Zou Y."/>
            <person name="Xue W."/>
            <person name="Luo G."/>
        </authorList>
    </citation>
    <scope>NUCLEOTIDE SEQUENCE [LARGE SCALE GENOMIC DNA]</scope>
    <source>
        <strain evidence="7 8">TF08-14</strain>
    </source>
</reference>
<dbReference type="Proteomes" id="UP000260943">
    <property type="component" value="Unassembled WGS sequence"/>
</dbReference>
<feature type="transmembrane region" description="Helical" evidence="6">
    <location>
        <begin position="366"/>
        <end position="385"/>
    </location>
</feature>
<evidence type="ECO:0000313" key="7">
    <source>
        <dbReference type="EMBL" id="RGL07507.1"/>
    </source>
</evidence>
<dbReference type="GO" id="GO:0005886">
    <property type="term" value="C:plasma membrane"/>
    <property type="evidence" value="ECO:0007669"/>
    <property type="project" value="UniProtKB-SubCell"/>
</dbReference>
<evidence type="ECO:0000256" key="5">
    <source>
        <dbReference type="ARBA" id="ARBA00023136"/>
    </source>
</evidence>
<feature type="transmembrane region" description="Helical" evidence="6">
    <location>
        <begin position="281"/>
        <end position="301"/>
    </location>
</feature>
<dbReference type="PANTHER" id="PTHR43652:SF6">
    <property type="entry name" value="ARGININE REPRESSOR"/>
    <property type="match status" value="1"/>
</dbReference>
<feature type="transmembrane region" description="Helical" evidence="6">
    <location>
        <begin position="219"/>
        <end position="241"/>
    </location>
</feature>
<feature type="transmembrane region" description="Helical" evidence="6">
    <location>
        <begin position="192"/>
        <end position="213"/>
    </location>
</feature>
<keyword evidence="4 6" id="KW-1133">Transmembrane helix</keyword>
<keyword evidence="2" id="KW-1003">Cell membrane</keyword>
<dbReference type="PANTHER" id="PTHR43652">
    <property type="entry name" value="BASIC AMINO ACID ANTIPORTER YFCC-RELATED"/>
    <property type="match status" value="1"/>
</dbReference>
<sequence length="487" mass="52928">MSDATQEKPKRRFRFQLPHVYTIAFMLIIFFAVLTWLVPSGQFDRQTIQTAAGEREVAVAGTYQEVDKVYTDPETGETVDLRQGIDAVLQAPTKGIQAAADVVAFVLLIGGSFAIVTKTNALNAGMSRVIKKLKNKDILIIPITMVLLSICGSTFGMSEEALPFYAIFIPIMLSIGYDSMTAFIICFLGPNLGYCASTIDPFNVLIAQGVIGIEGNPQLWFRAVLWVIFTAVGIAWAMRYARRVKLDPKSSITYEDDKQKRIEFAVADASVEEEFTLRHKLVLIDFAVGMGVIVWGLVTQGWYMNEISMVFLAMGLLAGILGGLDEKTIAEEFVRGIADFAYAACIIGIARGILVVAEGGMIIDSILNWLAGLLAGAPSFIYTTFMYIVLGLLSLLVPSSSGLAALTMPVMGPLTELMGLNPEAAVTALQFANQTINTISPVAGMTVAGLAVAKISFGQWWKTIWKFFIFMVLFGLVATMISGLLPV</sequence>
<feature type="transmembrane region" description="Helical" evidence="6">
    <location>
        <begin position="164"/>
        <end position="185"/>
    </location>
</feature>
<evidence type="ECO:0000256" key="6">
    <source>
        <dbReference type="SAM" id="Phobius"/>
    </source>
</evidence>
<feature type="transmembrane region" description="Helical" evidence="6">
    <location>
        <begin position="20"/>
        <end position="38"/>
    </location>
</feature>
<evidence type="ECO:0000256" key="3">
    <source>
        <dbReference type="ARBA" id="ARBA00022692"/>
    </source>
</evidence>
<evidence type="ECO:0000313" key="8">
    <source>
        <dbReference type="Proteomes" id="UP000260943"/>
    </source>
</evidence>
<feature type="transmembrane region" description="Helical" evidence="6">
    <location>
        <begin position="307"/>
        <end position="324"/>
    </location>
</feature>
<feature type="transmembrane region" description="Helical" evidence="6">
    <location>
        <begin position="464"/>
        <end position="485"/>
    </location>
</feature>